<accession>A0ABQ5D5W4</accession>
<sequence length="205" mass="22562">EFVKYPRQQATINAGRVTLQLVQERQTSFVVGTIRTYTLGVSGSNSGKQKTVICYNCKAGDTCPNSALNQKGNGMIHSQATQIIITHNLAYELDYDELDTAKVALMANLSHYGSDALAEISNASIYAWQLGSKDRPPMLGPGRYSQWRSRFLRYIDTKANGEYLRKCIFDGPYKLTSVVIEAVAATVNAPAVPEQTSCVHTNNMS</sequence>
<keyword evidence="2" id="KW-1185">Reference proteome</keyword>
<organism evidence="1 2">
    <name type="scientific">Tanacetum coccineum</name>
    <dbReference type="NCBI Taxonomy" id="301880"/>
    <lineage>
        <taxon>Eukaryota</taxon>
        <taxon>Viridiplantae</taxon>
        <taxon>Streptophyta</taxon>
        <taxon>Embryophyta</taxon>
        <taxon>Tracheophyta</taxon>
        <taxon>Spermatophyta</taxon>
        <taxon>Magnoliopsida</taxon>
        <taxon>eudicotyledons</taxon>
        <taxon>Gunneridae</taxon>
        <taxon>Pentapetalae</taxon>
        <taxon>asterids</taxon>
        <taxon>campanulids</taxon>
        <taxon>Asterales</taxon>
        <taxon>Asteraceae</taxon>
        <taxon>Asteroideae</taxon>
        <taxon>Anthemideae</taxon>
        <taxon>Anthemidinae</taxon>
        <taxon>Tanacetum</taxon>
    </lineage>
</organism>
<evidence type="ECO:0000313" key="1">
    <source>
        <dbReference type="EMBL" id="GJT34691.1"/>
    </source>
</evidence>
<gene>
    <name evidence="1" type="ORF">Tco_0925110</name>
</gene>
<proteinExistence type="predicted"/>
<dbReference type="EMBL" id="BQNB010014987">
    <property type="protein sequence ID" value="GJT34691.1"/>
    <property type="molecule type" value="Genomic_DNA"/>
</dbReference>
<evidence type="ECO:0000313" key="2">
    <source>
        <dbReference type="Proteomes" id="UP001151760"/>
    </source>
</evidence>
<feature type="non-terminal residue" evidence="1">
    <location>
        <position position="1"/>
    </location>
</feature>
<reference evidence="1" key="1">
    <citation type="journal article" date="2022" name="Int. J. Mol. Sci.">
        <title>Draft Genome of Tanacetum Coccineum: Genomic Comparison of Closely Related Tanacetum-Family Plants.</title>
        <authorList>
            <person name="Yamashiro T."/>
            <person name="Shiraishi A."/>
            <person name="Nakayama K."/>
            <person name="Satake H."/>
        </authorList>
    </citation>
    <scope>NUCLEOTIDE SEQUENCE</scope>
</reference>
<comment type="caution">
    <text evidence="1">The sequence shown here is derived from an EMBL/GenBank/DDBJ whole genome shotgun (WGS) entry which is preliminary data.</text>
</comment>
<reference evidence="1" key="2">
    <citation type="submission" date="2022-01" db="EMBL/GenBank/DDBJ databases">
        <authorList>
            <person name="Yamashiro T."/>
            <person name="Shiraishi A."/>
            <person name="Satake H."/>
            <person name="Nakayama K."/>
        </authorList>
    </citation>
    <scope>NUCLEOTIDE SEQUENCE</scope>
</reference>
<name>A0ABQ5D5W4_9ASTR</name>
<dbReference type="Proteomes" id="UP001151760">
    <property type="component" value="Unassembled WGS sequence"/>
</dbReference>
<protein>
    <submittedName>
        <fullName evidence="1">Uncharacterized protein</fullName>
    </submittedName>
</protein>